<dbReference type="GO" id="GO:0071230">
    <property type="term" value="P:cellular response to amino acid stimulus"/>
    <property type="evidence" value="ECO:0007669"/>
    <property type="project" value="EnsemblFungi"/>
</dbReference>
<dbReference type="GO" id="GO:0000781">
    <property type="term" value="C:chromosome, telomeric region"/>
    <property type="evidence" value="ECO:0007669"/>
    <property type="project" value="GOC"/>
</dbReference>
<dbReference type="GO" id="GO:0031902">
    <property type="term" value="C:late endosome membrane"/>
    <property type="evidence" value="ECO:0007669"/>
    <property type="project" value="EnsemblFungi"/>
</dbReference>
<proteinExistence type="inferred from homology"/>
<sequence>MGRSGSGKTSMRSMIFNNYSANETSRLGATLYVERTEVRFLNNLNLSILDCAGQDNLMKNILMPGNNQLALCQVLIYVFDVSNIEEPKDYITFVDVIKRLNQTSPSCKFFILFHKWDLVMEHEKETAKSNIISALIKSGEEIKFHELYLNGTVKIFTTTIWNETLYLAWSRVVEELVPKANIMKNYLKKISRVLNAKELIIFERKSFLSIVSYSNMFDQDNFYNFNSDRNDGYSHYGVTADRSQKISSIIKTFRKSASYYNGGKFQKLTLHSRSSIIYLDELTDTMAIMLVLPNAMLNESPINQQNINNGNSGNYLQNNQNVSSSTNANENNSMNYNYLNSNTSVKNSFEDSFIGSVIKTARDYFQNIDFGSN</sequence>
<dbReference type="Gene3D" id="3.40.50.300">
    <property type="entry name" value="P-loop containing nucleotide triphosphate hydrolases"/>
    <property type="match status" value="1"/>
</dbReference>
<keyword evidence="2 4" id="KW-0547">Nucleotide-binding</keyword>
<dbReference type="GO" id="GO:0006817">
    <property type="term" value="P:phosphate ion transport"/>
    <property type="evidence" value="ECO:0007669"/>
    <property type="project" value="EnsemblFungi"/>
</dbReference>
<dbReference type="GO" id="GO:0005634">
    <property type="term" value="C:nucleus"/>
    <property type="evidence" value="ECO:0007669"/>
    <property type="project" value="EnsemblFungi"/>
</dbReference>
<dbReference type="GO" id="GO:0034599">
    <property type="term" value="P:cellular response to oxidative stress"/>
    <property type="evidence" value="ECO:0007669"/>
    <property type="project" value="EnsemblFungi"/>
</dbReference>
<dbReference type="OrthoDB" id="10020193at2759"/>
<evidence type="ECO:0000256" key="2">
    <source>
        <dbReference type="ARBA" id="ARBA00022741"/>
    </source>
</evidence>
<evidence type="ECO:0000313" key="7">
    <source>
        <dbReference type="Proteomes" id="UP000095038"/>
    </source>
</evidence>
<accession>A0A1D2V857</accession>
<dbReference type="GO" id="GO:0006383">
    <property type="term" value="P:transcription by RNA polymerase III"/>
    <property type="evidence" value="ECO:0007669"/>
    <property type="project" value="EnsemblFungi"/>
</dbReference>
<gene>
    <name evidence="6" type="ORF">ASCRUDRAFT_78360</name>
</gene>
<evidence type="ECO:0000256" key="3">
    <source>
        <dbReference type="ARBA" id="ARBA00023134"/>
    </source>
</evidence>
<protein>
    <recommendedName>
        <fullName evidence="4">GTP-binding protein</fullName>
    </recommendedName>
</protein>
<dbReference type="GO" id="GO:0032456">
    <property type="term" value="P:endocytic recycling"/>
    <property type="evidence" value="ECO:0007669"/>
    <property type="project" value="EnsemblFungi"/>
</dbReference>
<dbReference type="GO" id="GO:1903778">
    <property type="term" value="P:protein localization to vacuolar membrane"/>
    <property type="evidence" value="ECO:0007669"/>
    <property type="project" value="EnsemblFungi"/>
</dbReference>
<dbReference type="Gene3D" id="3.30.450.190">
    <property type="match status" value="1"/>
</dbReference>
<dbReference type="GO" id="GO:0071986">
    <property type="term" value="C:Ragulator complex"/>
    <property type="evidence" value="ECO:0007669"/>
    <property type="project" value="EnsemblFungi"/>
</dbReference>
<dbReference type="GO" id="GO:0005525">
    <property type="term" value="F:GTP binding"/>
    <property type="evidence" value="ECO:0007669"/>
    <property type="project" value="UniProtKB-UniRule"/>
</dbReference>
<evidence type="ECO:0000313" key="6">
    <source>
        <dbReference type="EMBL" id="ODV57836.1"/>
    </source>
</evidence>
<dbReference type="GeneID" id="30967865"/>
<reference evidence="7" key="1">
    <citation type="submission" date="2016-05" db="EMBL/GenBank/DDBJ databases">
        <title>Comparative genomics of biotechnologically important yeasts.</title>
        <authorList>
            <consortium name="DOE Joint Genome Institute"/>
            <person name="Riley R."/>
            <person name="Haridas S."/>
            <person name="Wolfe K.H."/>
            <person name="Lopes M.R."/>
            <person name="Hittinger C.T."/>
            <person name="Goker M."/>
            <person name="Salamov A."/>
            <person name="Wisecaver J."/>
            <person name="Long T.M."/>
            <person name="Aerts A.L."/>
            <person name="Barry K."/>
            <person name="Choi C."/>
            <person name="Clum A."/>
            <person name="Coughlan A.Y."/>
            <person name="Deshpande S."/>
            <person name="Douglass A.P."/>
            <person name="Hanson S.J."/>
            <person name="Klenk H.-P."/>
            <person name="Labutti K."/>
            <person name="Lapidus A."/>
            <person name="Lindquist E."/>
            <person name="Lipzen A."/>
            <person name="Meier-Kolthoff J.P."/>
            <person name="Ohm R.A."/>
            <person name="Otillar R.P."/>
            <person name="Pangilinan J."/>
            <person name="Peng Y."/>
            <person name="Rokas A."/>
            <person name="Rosa C.A."/>
            <person name="Scheuner C."/>
            <person name="Sibirny A.A."/>
            <person name="Slot J.C."/>
            <person name="Stielow J.B."/>
            <person name="Sun H."/>
            <person name="Kurtzman C.P."/>
            <person name="Blackwell M."/>
            <person name="Grigoriev I.V."/>
            <person name="Jeffries T.W."/>
        </authorList>
    </citation>
    <scope>NUCLEOTIDE SEQUENCE [LARGE SCALE GENOMIC DNA]</scope>
    <source>
        <strain evidence="7">DSM 1968</strain>
    </source>
</reference>
<keyword evidence="7" id="KW-1185">Reference proteome</keyword>
<dbReference type="GO" id="GO:0006995">
    <property type="term" value="P:cellular response to nitrogen starvation"/>
    <property type="evidence" value="ECO:0007669"/>
    <property type="project" value="EnsemblFungi"/>
</dbReference>
<dbReference type="STRING" id="1344418.A0A1D2V857"/>
<dbReference type="FunCoup" id="A0A1D2V857">
    <property type="interactions" value="247"/>
</dbReference>
<evidence type="ECO:0000256" key="5">
    <source>
        <dbReference type="SAM" id="MobiDB-lite"/>
    </source>
</evidence>
<dbReference type="GO" id="GO:0006360">
    <property type="term" value="P:transcription by RNA polymerase I"/>
    <property type="evidence" value="ECO:0007669"/>
    <property type="project" value="EnsemblFungi"/>
</dbReference>
<dbReference type="GO" id="GO:0003924">
    <property type="term" value="F:GTPase activity"/>
    <property type="evidence" value="ECO:0007669"/>
    <property type="project" value="UniProtKB-UniRule"/>
</dbReference>
<dbReference type="EMBL" id="KV454505">
    <property type="protein sequence ID" value="ODV57836.1"/>
    <property type="molecule type" value="Genomic_DNA"/>
</dbReference>
<dbReference type="RefSeq" id="XP_020044143.1">
    <property type="nucleotide sequence ID" value="XM_020194229.1"/>
</dbReference>
<dbReference type="GO" id="GO:0042802">
    <property type="term" value="F:identical protein binding"/>
    <property type="evidence" value="ECO:0007669"/>
    <property type="project" value="EnsemblFungi"/>
</dbReference>
<dbReference type="Proteomes" id="UP000095038">
    <property type="component" value="Unassembled WGS sequence"/>
</dbReference>
<keyword evidence="3 4" id="KW-0342">GTP-binding</keyword>
<dbReference type="SUPFAM" id="SSF52540">
    <property type="entry name" value="P-loop containing nucleoside triphosphate hydrolases"/>
    <property type="match status" value="1"/>
</dbReference>
<dbReference type="InterPro" id="IPR027417">
    <property type="entry name" value="P-loop_NTPase"/>
</dbReference>
<feature type="region of interest" description="Disordered" evidence="5">
    <location>
        <begin position="308"/>
        <end position="330"/>
    </location>
</feature>
<dbReference type="Pfam" id="PF04670">
    <property type="entry name" value="Gtr1_RagA"/>
    <property type="match status" value="1"/>
</dbReference>
<dbReference type="PANTHER" id="PTHR11259:SF1">
    <property type="entry name" value="RAS-RELATED GTP-BINDING PROTEIN"/>
    <property type="match status" value="1"/>
</dbReference>
<name>A0A1D2V857_9ASCO</name>
<dbReference type="PANTHER" id="PTHR11259">
    <property type="entry name" value="RAS-RELATED GTP BINDING RAG/GTR YEAST"/>
    <property type="match status" value="1"/>
</dbReference>
<dbReference type="InterPro" id="IPR006762">
    <property type="entry name" value="Gtr1_RagA"/>
</dbReference>
<dbReference type="GO" id="GO:1904263">
    <property type="term" value="P:positive regulation of TORC1 signaling"/>
    <property type="evidence" value="ECO:0007669"/>
    <property type="project" value="EnsemblFungi"/>
</dbReference>
<comment type="subunit">
    <text evidence="4">Component of the GSE complex.</text>
</comment>
<dbReference type="GO" id="GO:0031509">
    <property type="term" value="P:subtelomeric heterochromatin formation"/>
    <property type="evidence" value="ECO:0007669"/>
    <property type="project" value="EnsemblFungi"/>
</dbReference>
<organism evidence="6 7">
    <name type="scientific">Ascoidea rubescens DSM 1968</name>
    <dbReference type="NCBI Taxonomy" id="1344418"/>
    <lineage>
        <taxon>Eukaryota</taxon>
        <taxon>Fungi</taxon>
        <taxon>Dikarya</taxon>
        <taxon>Ascomycota</taxon>
        <taxon>Saccharomycotina</taxon>
        <taxon>Saccharomycetes</taxon>
        <taxon>Ascoideaceae</taxon>
        <taxon>Ascoidea</taxon>
    </lineage>
</organism>
<dbReference type="GO" id="GO:0010507">
    <property type="term" value="P:negative regulation of autophagy"/>
    <property type="evidence" value="ECO:0007669"/>
    <property type="project" value="EnsemblFungi"/>
</dbReference>
<comment type="function">
    <text evidence="4">GTPase involved in activation of the TORC1 signaling pathway, which promotes growth and represses autophagy in nutrient-rich conditions.</text>
</comment>
<dbReference type="GO" id="GO:0000329">
    <property type="term" value="C:fungal-type vacuole membrane"/>
    <property type="evidence" value="ECO:0007669"/>
    <property type="project" value="EnsemblFungi"/>
</dbReference>
<comment type="similarity">
    <text evidence="1 4">Belongs to the GTR/RAG GTP-binding protein family.</text>
</comment>
<dbReference type="AlphaFoldDB" id="A0A1D2V857"/>
<evidence type="ECO:0000256" key="4">
    <source>
        <dbReference type="RuleBase" id="RU367014"/>
    </source>
</evidence>
<dbReference type="InParanoid" id="A0A1D2V857"/>
<evidence type="ECO:0000256" key="1">
    <source>
        <dbReference type="ARBA" id="ARBA00007756"/>
    </source>
</evidence>
<dbReference type="GO" id="GO:1990131">
    <property type="term" value="C:Gtr1-Gtr2 GTPase complex"/>
    <property type="evidence" value="ECO:0007669"/>
    <property type="project" value="UniProtKB-UniRule"/>
</dbReference>